<protein>
    <submittedName>
        <fullName evidence="2">Uncharacterized protein</fullName>
    </submittedName>
</protein>
<dbReference type="Proteomes" id="UP000315783">
    <property type="component" value="Unassembled WGS sequence"/>
</dbReference>
<feature type="signal peptide" evidence="1">
    <location>
        <begin position="1"/>
        <end position="18"/>
    </location>
</feature>
<evidence type="ECO:0000313" key="2">
    <source>
        <dbReference type="EMBL" id="TQV92822.1"/>
    </source>
</evidence>
<dbReference type="STRING" id="43265.A0A545UTM9"/>
<dbReference type="AlphaFoldDB" id="A0A545UTM9"/>
<dbReference type="OrthoDB" id="4670611at2759"/>
<sequence length="275" mass="29693">MKYNVAIALLAAVKPAVGNVWVDFYSDDKCTQDKTDVSFNAKDDNCFSVGDRQYFKMHGSDANGCFSIVKSPEPGCNCQFDCTNVPTDQKGCLITIPDGNCHFIGQSASLRLVGGSCNYDNCQTKAALAQLEATPASSKANYTSGRNMEVVLNSQELESNIYEAGVGLGKQGRGIALAPRKDPGIAYFTLCRDEFCVDCSETNFKWSDHGCINGDGYKSLYSQVGSNNRVLARSDASGCGDSECKTITQNVRCARLSDYGLDNAGSYHTPERGEC</sequence>
<reference evidence="2 3" key="1">
    <citation type="journal article" date="2019" name="Appl. Microbiol. Biotechnol.">
        <title>Genome sequence of Isaria javanica and comparative genome analysis insights into family S53 peptidase evolution in fungal entomopathogens.</title>
        <authorList>
            <person name="Lin R."/>
            <person name="Zhang X."/>
            <person name="Xin B."/>
            <person name="Zou M."/>
            <person name="Gao Y."/>
            <person name="Qin F."/>
            <person name="Hu Q."/>
            <person name="Xie B."/>
            <person name="Cheng X."/>
        </authorList>
    </citation>
    <scope>NUCLEOTIDE SEQUENCE [LARGE SCALE GENOMIC DNA]</scope>
    <source>
        <strain evidence="2 3">IJ1G</strain>
    </source>
</reference>
<proteinExistence type="predicted"/>
<accession>A0A545UTM9</accession>
<comment type="caution">
    <text evidence="2">The sequence shown here is derived from an EMBL/GenBank/DDBJ whole genome shotgun (WGS) entry which is preliminary data.</text>
</comment>
<feature type="chain" id="PRO_5021751275" evidence="1">
    <location>
        <begin position="19"/>
        <end position="275"/>
    </location>
</feature>
<keyword evidence="1" id="KW-0732">Signal</keyword>
<keyword evidence="3" id="KW-1185">Reference proteome</keyword>
<name>A0A545UTM9_9HYPO</name>
<organism evidence="2 3">
    <name type="scientific">Cordyceps javanica</name>
    <dbReference type="NCBI Taxonomy" id="43265"/>
    <lineage>
        <taxon>Eukaryota</taxon>
        <taxon>Fungi</taxon>
        <taxon>Dikarya</taxon>
        <taxon>Ascomycota</taxon>
        <taxon>Pezizomycotina</taxon>
        <taxon>Sordariomycetes</taxon>
        <taxon>Hypocreomycetidae</taxon>
        <taxon>Hypocreales</taxon>
        <taxon>Cordycipitaceae</taxon>
        <taxon>Cordyceps</taxon>
    </lineage>
</organism>
<evidence type="ECO:0000256" key="1">
    <source>
        <dbReference type="SAM" id="SignalP"/>
    </source>
</evidence>
<dbReference type="EMBL" id="SPUK01000014">
    <property type="protein sequence ID" value="TQV92822.1"/>
    <property type="molecule type" value="Genomic_DNA"/>
</dbReference>
<gene>
    <name evidence="2" type="ORF">IF1G_08746</name>
</gene>
<evidence type="ECO:0000313" key="3">
    <source>
        <dbReference type="Proteomes" id="UP000315783"/>
    </source>
</evidence>